<evidence type="ECO:0000259" key="5">
    <source>
        <dbReference type="Pfam" id="PF02910"/>
    </source>
</evidence>
<organism evidence="6 7">
    <name type="scientific">Paenibacillus agaridevorans</name>
    <dbReference type="NCBI Taxonomy" id="171404"/>
    <lineage>
        <taxon>Bacteria</taxon>
        <taxon>Bacillati</taxon>
        <taxon>Bacillota</taxon>
        <taxon>Bacilli</taxon>
        <taxon>Bacillales</taxon>
        <taxon>Paenibacillaceae</taxon>
        <taxon>Paenibacillus</taxon>
    </lineage>
</organism>
<dbReference type="InterPro" id="IPR036188">
    <property type="entry name" value="FAD/NAD-bd_sf"/>
</dbReference>
<evidence type="ECO:0000256" key="2">
    <source>
        <dbReference type="ARBA" id="ARBA00023002"/>
    </source>
</evidence>
<reference evidence="6 7" key="1">
    <citation type="submission" date="2017-08" db="EMBL/GenBank/DDBJ databases">
        <title>Substantial Increase in Enzyme Production by Combined Drug-Resistance Mutations in Paenibacillus agaridevorans.</title>
        <authorList>
            <person name="Tanaka Y."/>
            <person name="Funane K."/>
            <person name="Hosaka T."/>
            <person name="Shiwa Y."/>
            <person name="Fujita N."/>
            <person name="Miyazaki T."/>
            <person name="Yoshikawa H."/>
            <person name="Murakami K."/>
            <person name="Kasahara K."/>
            <person name="Inaoka T."/>
            <person name="Hiraga Y."/>
            <person name="Ochi K."/>
        </authorList>
    </citation>
    <scope>NUCLEOTIDE SEQUENCE [LARGE SCALE GENOMIC DNA]</scope>
    <source>
        <strain evidence="6 7">T-3040</strain>
    </source>
</reference>
<feature type="active site" description="Proton acceptor" evidence="3">
    <location>
        <position position="264"/>
    </location>
</feature>
<dbReference type="GO" id="GO:0005886">
    <property type="term" value="C:plasma membrane"/>
    <property type="evidence" value="ECO:0007669"/>
    <property type="project" value="TreeGrafter"/>
</dbReference>
<dbReference type="GO" id="GO:0009061">
    <property type="term" value="P:anaerobic respiration"/>
    <property type="evidence" value="ECO:0007669"/>
    <property type="project" value="TreeGrafter"/>
</dbReference>
<dbReference type="RefSeq" id="WP_108994480.1">
    <property type="nucleotide sequence ID" value="NZ_BDQX01000281.1"/>
</dbReference>
<protein>
    <submittedName>
        <fullName evidence="6">Pyridine nucleotide-disulfide oxidoreductase</fullName>
    </submittedName>
</protein>
<comment type="caution">
    <text evidence="6">The sequence shown here is derived from an EMBL/GenBank/DDBJ whole genome shotgun (WGS) entry which is preliminary data.</text>
</comment>
<dbReference type="EMBL" id="BDQX01000281">
    <property type="protein sequence ID" value="GBG09843.1"/>
    <property type="molecule type" value="Genomic_DNA"/>
</dbReference>
<dbReference type="AlphaFoldDB" id="A0A2R5F105"/>
<dbReference type="GO" id="GO:0009055">
    <property type="term" value="F:electron transfer activity"/>
    <property type="evidence" value="ECO:0007669"/>
    <property type="project" value="TreeGrafter"/>
</dbReference>
<dbReference type="PRINTS" id="PR00368">
    <property type="entry name" value="FADPNR"/>
</dbReference>
<dbReference type="GO" id="GO:0000104">
    <property type="term" value="F:succinate dehydrogenase activity"/>
    <property type="evidence" value="ECO:0007669"/>
    <property type="project" value="TreeGrafter"/>
</dbReference>
<dbReference type="InterPro" id="IPR030664">
    <property type="entry name" value="SdhA/FrdA/AprA"/>
</dbReference>
<dbReference type="Gene3D" id="3.50.50.60">
    <property type="entry name" value="FAD/NAD(P)-binding domain"/>
    <property type="match status" value="1"/>
</dbReference>
<dbReference type="PANTHER" id="PTHR11632">
    <property type="entry name" value="SUCCINATE DEHYDROGENASE 2 FLAVOPROTEIN SUBUNIT"/>
    <property type="match status" value="1"/>
</dbReference>
<keyword evidence="1" id="KW-0285">Flavoprotein</keyword>
<feature type="domain" description="FAD-dependent oxidoreductase 2 FAD-binding" evidence="4">
    <location>
        <begin position="18"/>
        <end position="223"/>
    </location>
</feature>
<dbReference type="Pfam" id="PF00890">
    <property type="entry name" value="FAD_binding_2"/>
    <property type="match status" value="1"/>
</dbReference>
<dbReference type="Proteomes" id="UP000245202">
    <property type="component" value="Unassembled WGS sequence"/>
</dbReference>
<name>A0A2R5F105_9BACL</name>
<dbReference type="Pfam" id="PF02910">
    <property type="entry name" value="Succ_DH_flav_C"/>
    <property type="match status" value="1"/>
</dbReference>
<keyword evidence="7" id="KW-1185">Reference proteome</keyword>
<keyword evidence="2" id="KW-0560">Oxidoreductase</keyword>
<evidence type="ECO:0000313" key="6">
    <source>
        <dbReference type="EMBL" id="GBG09843.1"/>
    </source>
</evidence>
<evidence type="ECO:0000256" key="3">
    <source>
        <dbReference type="PIRSR" id="PIRSR000171-1"/>
    </source>
</evidence>
<proteinExistence type="predicted"/>
<sequence>MIMSESMQSSVGISLTADVLIIGGGPAGTWAALSAANEGVKVVLADKGYCGSSGATAPSGTGVWYIQPDAEARLEAKMSRYELGGQLAENAWMNRVLDKAYERMHHLAELGYPFPLDGSGKSVVRGLQGPEYMKLMRKLVLKAGVKILDHSPALELLADEHGVGGARGVRTQTGENWEVRAGAVVIATGGCAFLSKALGCNVLTGDGYLLAAEAGAEMSGMEFSNAYAISPSFASITKTAYYRYASFYYEDGSIVEGAGSQRGRSVIARNLLQGRQVFARLDQAPEEIRPRLRVGQTNFFLPFDRLGIDPFRDMFPVTLRLEGTVRGTGGIHIVNEDCGTAVPGLYAAGDAATRELICGGFTGGGSHNAAWAMSSGSFSGKGAASYAKSLGTRSSERALKGLSTSQLTRQETSTGGKTGDIVEAVKAEVHPYDRNLFRTEQGLVSSLERLDQLWKEVRATPITLDNRAYKFREAAAMTATARWMYRSARFRTETRGMHKRVDYPSLDGSQRHRLISGGLDEVSVRTEEVSKEVVLA</sequence>
<dbReference type="PRINTS" id="PR00411">
    <property type="entry name" value="PNDRDTASEI"/>
</dbReference>
<evidence type="ECO:0000256" key="1">
    <source>
        <dbReference type="ARBA" id="ARBA00022630"/>
    </source>
</evidence>
<dbReference type="GO" id="GO:0050660">
    <property type="term" value="F:flavin adenine dinucleotide binding"/>
    <property type="evidence" value="ECO:0007669"/>
    <property type="project" value="TreeGrafter"/>
</dbReference>
<dbReference type="PANTHER" id="PTHR11632:SF73">
    <property type="entry name" value="BLR3196 PROTEIN"/>
    <property type="match status" value="1"/>
</dbReference>
<dbReference type="InterPro" id="IPR015939">
    <property type="entry name" value="Fum_Rdtase/Succ_DH_flav-like_C"/>
</dbReference>
<dbReference type="InterPro" id="IPR037099">
    <property type="entry name" value="Fum_R/Succ_DH_flav-like_C_sf"/>
</dbReference>
<gene>
    <name evidence="6" type="ORF">PAT3040_04515</name>
</gene>
<dbReference type="PIRSF" id="PIRSF000171">
    <property type="entry name" value="SDHA_APRA_LASPO"/>
    <property type="match status" value="1"/>
</dbReference>
<feature type="domain" description="Fumarate reductase/succinate dehydrogenase flavoprotein-like C-terminal" evidence="5">
    <location>
        <begin position="436"/>
        <end position="508"/>
    </location>
</feature>
<evidence type="ECO:0000259" key="4">
    <source>
        <dbReference type="Pfam" id="PF00890"/>
    </source>
</evidence>
<evidence type="ECO:0000313" key="7">
    <source>
        <dbReference type="Proteomes" id="UP000245202"/>
    </source>
</evidence>
<dbReference type="Gene3D" id="1.20.58.100">
    <property type="entry name" value="Fumarate reductase/succinate dehydrogenase flavoprotein-like, C-terminal domain"/>
    <property type="match status" value="1"/>
</dbReference>
<accession>A0A2R5F105</accession>
<dbReference type="SUPFAM" id="SSF46977">
    <property type="entry name" value="Succinate dehydrogenase/fumarate reductase flavoprotein C-terminal domain"/>
    <property type="match status" value="1"/>
</dbReference>
<dbReference type="InterPro" id="IPR003953">
    <property type="entry name" value="FAD-dep_OxRdtase_2_FAD-bd"/>
</dbReference>
<dbReference type="SUPFAM" id="SSF51905">
    <property type="entry name" value="FAD/NAD(P)-binding domain"/>
    <property type="match status" value="1"/>
</dbReference>